<evidence type="ECO:0000313" key="2">
    <source>
        <dbReference type="EMBL" id="KAJ4959680.1"/>
    </source>
</evidence>
<feature type="region of interest" description="Disordered" evidence="1">
    <location>
        <begin position="16"/>
        <end position="48"/>
    </location>
</feature>
<dbReference type="EMBL" id="JAMYWD010000009">
    <property type="protein sequence ID" value="KAJ4959680.1"/>
    <property type="molecule type" value="Genomic_DNA"/>
</dbReference>
<keyword evidence="3" id="KW-1185">Reference proteome</keyword>
<evidence type="ECO:0000256" key="1">
    <source>
        <dbReference type="SAM" id="MobiDB-lite"/>
    </source>
</evidence>
<gene>
    <name evidence="2" type="ORF">NE237_019590</name>
</gene>
<comment type="caution">
    <text evidence="2">The sequence shown here is derived from an EMBL/GenBank/DDBJ whole genome shotgun (WGS) entry which is preliminary data.</text>
</comment>
<protein>
    <submittedName>
        <fullName evidence="2">Uncharacterized protein</fullName>
    </submittedName>
</protein>
<dbReference type="AlphaFoldDB" id="A0A9Q0H7S7"/>
<reference evidence="2" key="1">
    <citation type="journal article" date="2023" name="Plant J.">
        <title>The genome of the king protea, Protea cynaroides.</title>
        <authorList>
            <person name="Chang J."/>
            <person name="Duong T.A."/>
            <person name="Schoeman C."/>
            <person name="Ma X."/>
            <person name="Roodt D."/>
            <person name="Barker N."/>
            <person name="Li Z."/>
            <person name="Van de Peer Y."/>
            <person name="Mizrachi E."/>
        </authorList>
    </citation>
    <scope>NUCLEOTIDE SEQUENCE</scope>
    <source>
        <tissue evidence="2">Young leaves</tissue>
    </source>
</reference>
<accession>A0A9Q0H7S7</accession>
<evidence type="ECO:0000313" key="3">
    <source>
        <dbReference type="Proteomes" id="UP001141806"/>
    </source>
</evidence>
<organism evidence="2 3">
    <name type="scientific">Protea cynaroides</name>
    <dbReference type="NCBI Taxonomy" id="273540"/>
    <lineage>
        <taxon>Eukaryota</taxon>
        <taxon>Viridiplantae</taxon>
        <taxon>Streptophyta</taxon>
        <taxon>Embryophyta</taxon>
        <taxon>Tracheophyta</taxon>
        <taxon>Spermatophyta</taxon>
        <taxon>Magnoliopsida</taxon>
        <taxon>Proteales</taxon>
        <taxon>Proteaceae</taxon>
        <taxon>Protea</taxon>
    </lineage>
</organism>
<feature type="compositionally biased region" description="Low complexity" evidence="1">
    <location>
        <begin position="16"/>
        <end position="27"/>
    </location>
</feature>
<dbReference type="Proteomes" id="UP001141806">
    <property type="component" value="Unassembled WGS sequence"/>
</dbReference>
<proteinExistence type="predicted"/>
<sequence length="234" mass="24857">MEQAQRFNVCCTPNPSLVSSPSPATSSQHVPARASESGETPAPSATRETGVFFPSCPYQEGSFTHHIVATRGLRLVPDISSGIQLAEGSEHLSYFTPAFFQSLSSSLTPVFTGLARFVGSTNPSSFSPIPLTLSQQALITNYLCYNPSLARAILQLAPQLSDFSLSAPHLGPLPPQSVEESTGGSGVSNSLTQLHVEPYELAIQLVPLSVSLPTEPSLSSFLSHPKRAHLDSPQ</sequence>
<name>A0A9Q0H7S7_9MAGN</name>